<feature type="transmembrane region" description="Helical" evidence="8">
    <location>
        <begin position="82"/>
        <end position="100"/>
    </location>
</feature>
<feature type="transmembrane region" description="Helical" evidence="8">
    <location>
        <begin position="208"/>
        <end position="229"/>
    </location>
</feature>
<organism evidence="9 10">
    <name type="scientific">Subtercola vilae</name>
    <dbReference type="NCBI Taxonomy" id="2056433"/>
    <lineage>
        <taxon>Bacteria</taxon>
        <taxon>Bacillati</taxon>
        <taxon>Actinomycetota</taxon>
        <taxon>Actinomycetes</taxon>
        <taxon>Micrococcales</taxon>
        <taxon>Microbacteriaceae</taxon>
        <taxon>Subtercola</taxon>
    </lineage>
</organism>
<feature type="transmembrane region" description="Helical" evidence="8">
    <location>
        <begin position="442"/>
        <end position="467"/>
    </location>
</feature>
<evidence type="ECO:0000256" key="3">
    <source>
        <dbReference type="ARBA" id="ARBA00022679"/>
    </source>
</evidence>
<evidence type="ECO:0000256" key="6">
    <source>
        <dbReference type="ARBA" id="ARBA00023136"/>
    </source>
</evidence>
<dbReference type="Proteomes" id="UP000306192">
    <property type="component" value="Unassembled WGS sequence"/>
</dbReference>
<keyword evidence="10" id="KW-1185">Reference proteome</keyword>
<dbReference type="InterPro" id="IPR018584">
    <property type="entry name" value="GT87"/>
</dbReference>
<evidence type="ECO:0000313" key="10">
    <source>
        <dbReference type="Proteomes" id="UP000306192"/>
    </source>
</evidence>
<comment type="subcellular location">
    <subcellularLocation>
        <location evidence="1">Cell membrane</location>
        <topology evidence="1">Multi-pass membrane protein</topology>
    </subcellularLocation>
</comment>
<keyword evidence="4 8" id="KW-0812">Transmembrane</keyword>
<feature type="transmembrane region" description="Helical" evidence="8">
    <location>
        <begin position="284"/>
        <end position="308"/>
    </location>
</feature>
<feature type="transmembrane region" description="Helical" evidence="8">
    <location>
        <begin position="315"/>
        <end position="342"/>
    </location>
</feature>
<feature type="transmembrane region" description="Helical" evidence="8">
    <location>
        <begin position="362"/>
        <end position="386"/>
    </location>
</feature>
<keyword evidence="5 8" id="KW-1133">Transmembrane helix</keyword>
<dbReference type="EMBL" id="QYRT01000016">
    <property type="protein sequence ID" value="TIH36297.1"/>
    <property type="molecule type" value="Genomic_DNA"/>
</dbReference>
<proteinExistence type="inferred from homology"/>
<gene>
    <name evidence="9" type="ORF">D4765_09850</name>
</gene>
<evidence type="ECO:0000256" key="4">
    <source>
        <dbReference type="ARBA" id="ARBA00022692"/>
    </source>
</evidence>
<dbReference type="Pfam" id="PF09594">
    <property type="entry name" value="GT87"/>
    <property type="match status" value="1"/>
</dbReference>
<evidence type="ECO:0000256" key="1">
    <source>
        <dbReference type="ARBA" id="ARBA00004651"/>
    </source>
</evidence>
<dbReference type="GO" id="GO:0005886">
    <property type="term" value="C:plasma membrane"/>
    <property type="evidence" value="ECO:0007669"/>
    <property type="project" value="UniProtKB-SubCell"/>
</dbReference>
<accession>A0A4T2BXF2</accession>
<feature type="transmembrane region" description="Helical" evidence="8">
    <location>
        <begin position="241"/>
        <end position="272"/>
    </location>
</feature>
<feature type="transmembrane region" description="Helical" evidence="8">
    <location>
        <begin position="12"/>
        <end position="36"/>
    </location>
</feature>
<dbReference type="GO" id="GO:0016758">
    <property type="term" value="F:hexosyltransferase activity"/>
    <property type="evidence" value="ECO:0007669"/>
    <property type="project" value="InterPro"/>
</dbReference>
<keyword evidence="2" id="KW-1003">Cell membrane</keyword>
<evidence type="ECO:0000256" key="7">
    <source>
        <dbReference type="ARBA" id="ARBA00024033"/>
    </source>
</evidence>
<dbReference type="AlphaFoldDB" id="A0A4T2BXF2"/>
<feature type="transmembrane region" description="Helical" evidence="8">
    <location>
        <begin position="398"/>
        <end position="422"/>
    </location>
</feature>
<evidence type="ECO:0000256" key="8">
    <source>
        <dbReference type="SAM" id="Phobius"/>
    </source>
</evidence>
<evidence type="ECO:0000256" key="5">
    <source>
        <dbReference type="ARBA" id="ARBA00022989"/>
    </source>
</evidence>
<dbReference type="OrthoDB" id="3362857at2"/>
<keyword evidence="3" id="KW-0808">Transferase</keyword>
<protein>
    <submittedName>
        <fullName evidence="9">DUF2029 domain-containing protein</fullName>
    </submittedName>
</protein>
<feature type="transmembrane region" description="Helical" evidence="8">
    <location>
        <begin position="56"/>
        <end position="75"/>
    </location>
</feature>
<evidence type="ECO:0000256" key="2">
    <source>
        <dbReference type="ARBA" id="ARBA00022475"/>
    </source>
</evidence>
<evidence type="ECO:0000313" key="9">
    <source>
        <dbReference type="EMBL" id="TIH36297.1"/>
    </source>
</evidence>
<name>A0A4T2BXF2_9MICO</name>
<reference evidence="9 10" key="1">
    <citation type="journal article" date="2019" name="Microorganisms">
        <title>Systematic Affiliation and Genome Analysis of Subtercola vilae DB165(T) with Particular Emphasis on Cold Adaptation of an Isolate from a High-Altitude Cold Volcano Lake.</title>
        <authorList>
            <person name="Villalobos A.S."/>
            <person name="Wiese J."/>
            <person name="Imhoff J.F."/>
            <person name="Dorador C."/>
            <person name="Keller A."/>
            <person name="Hentschel U."/>
        </authorList>
    </citation>
    <scope>NUCLEOTIDE SEQUENCE [LARGE SCALE GENOMIC DNA]</scope>
    <source>
        <strain evidence="9 10">DB165</strain>
    </source>
</reference>
<sequence>MTGRQHSASRGFGGAIRVGVVALVLAAMAALTVLSVTTLGFFDPGAAGEGAGAGGIIGYTAALWALFGLAVWLLCRVPAKAAVALVLAGSAVLGASALAGPPNTSTDSARYAWDGIVQTEGISPYRYTPADDALAQFRTPWLFPPSVLDADGRPQCDGVRVERTISVPSFVVLCTTINRPQVHTIYPPAAEIYFFAVRSVVGSSAEYWPFQLTGLLICIAITLALVLALRRRGMNVRWAALWAWSPFVATEAITNSHVDALAALLALTATLLVSRGRRGTPTSFFGGVSLGVSIAVKLVPVIAAPALLRRQPWKVILGAVLTFVALYIPYILSTGIAVIGYLPGYLSEEGYDDGSRFALLSIVAPGTGALVLAALILLVTAVLVWRRTDPENPWLGQVVMIGVTLLVVTPHYSWYALLLVPFVALSGRWEWMAVPLALTAQLLVPTLAVARVSFALAIVVVLVGLLARRGLFTRDQTFLWG</sequence>
<comment type="similarity">
    <text evidence="7">Belongs to the glycosyltransferase 87 family.</text>
</comment>
<comment type="caution">
    <text evidence="9">The sequence shown here is derived from an EMBL/GenBank/DDBJ whole genome shotgun (WGS) entry which is preliminary data.</text>
</comment>
<dbReference type="RefSeq" id="WP_136642131.1">
    <property type="nucleotide sequence ID" value="NZ_QYRT01000016.1"/>
</dbReference>
<keyword evidence="6 8" id="KW-0472">Membrane</keyword>